<dbReference type="EMBL" id="REGN01000355">
    <property type="protein sequence ID" value="RNA42528.1"/>
    <property type="molecule type" value="Genomic_DNA"/>
</dbReference>
<keyword evidence="2" id="KW-1185">Reference proteome</keyword>
<name>A0A3M7T3W6_BRAPC</name>
<protein>
    <submittedName>
        <fullName evidence="1">Uncharacterized protein</fullName>
    </submittedName>
</protein>
<proteinExistence type="predicted"/>
<organism evidence="1 2">
    <name type="scientific">Brachionus plicatilis</name>
    <name type="common">Marine rotifer</name>
    <name type="synonym">Brachionus muelleri</name>
    <dbReference type="NCBI Taxonomy" id="10195"/>
    <lineage>
        <taxon>Eukaryota</taxon>
        <taxon>Metazoa</taxon>
        <taxon>Spiralia</taxon>
        <taxon>Gnathifera</taxon>
        <taxon>Rotifera</taxon>
        <taxon>Eurotatoria</taxon>
        <taxon>Monogononta</taxon>
        <taxon>Pseudotrocha</taxon>
        <taxon>Ploima</taxon>
        <taxon>Brachionidae</taxon>
        <taxon>Brachionus</taxon>
    </lineage>
</organism>
<gene>
    <name evidence="1" type="ORF">BpHYR1_037775</name>
</gene>
<reference evidence="1 2" key="1">
    <citation type="journal article" date="2018" name="Sci. Rep.">
        <title>Genomic signatures of local adaptation to the degree of environmental predictability in rotifers.</title>
        <authorList>
            <person name="Franch-Gras L."/>
            <person name="Hahn C."/>
            <person name="Garcia-Roger E.M."/>
            <person name="Carmona M.J."/>
            <person name="Serra M."/>
            <person name="Gomez A."/>
        </authorList>
    </citation>
    <scope>NUCLEOTIDE SEQUENCE [LARGE SCALE GENOMIC DNA]</scope>
    <source>
        <strain evidence="1">HYR1</strain>
    </source>
</reference>
<sequence length="84" mass="10089">MVDNCNRFPTVIITSKDLTLKDFEITFFLSFAQIVNIFPNFTEFSHFKIRFYINILTSTFILQKLKNSNYKIKLFKKITSFYLK</sequence>
<comment type="caution">
    <text evidence="1">The sequence shown here is derived from an EMBL/GenBank/DDBJ whole genome shotgun (WGS) entry which is preliminary data.</text>
</comment>
<accession>A0A3M7T3W6</accession>
<dbReference type="Proteomes" id="UP000276133">
    <property type="component" value="Unassembled WGS sequence"/>
</dbReference>
<evidence type="ECO:0000313" key="2">
    <source>
        <dbReference type="Proteomes" id="UP000276133"/>
    </source>
</evidence>
<dbReference type="AlphaFoldDB" id="A0A3M7T3W6"/>
<evidence type="ECO:0000313" key="1">
    <source>
        <dbReference type="EMBL" id="RNA42528.1"/>
    </source>
</evidence>